<dbReference type="AlphaFoldDB" id="A0A0M0J9C0"/>
<protein>
    <submittedName>
        <fullName evidence="2">Alcohol dehydrogenase zinc-binding domain protein</fullName>
    </submittedName>
</protein>
<dbReference type="Gene3D" id="3.90.180.10">
    <property type="entry name" value="Medium-chain alcohol dehydrogenases, catalytic domain"/>
    <property type="match status" value="1"/>
</dbReference>
<sequence length="338" mass="34746">MRQVRTTGPCAAPFVDCVHLRMVAVPKVGHGVALIRVNATSVNPSDVDEVEGGACTVGRCGADVSGTVVQCDDCSRINVGDEVWTLGTGAYSDYVAVAETSIGLKPSISHLEAGTIPEVGLTSLMSLKRTASEPGTPLPKGSPWTKGNLTVVITAGAGGTGSIGIQLAKAWGAAHIATSASGDASINFVKSLGATYVVDYKQVDLFGTLPDDSVDIVYDNYGAEGTADKAMHAIRPGGTYLLLPHGECFTKKTQGPPCLSANPKPGVRQLNYATGEEFEAFALEALDELAALVRSGGLRATVDRSFSLEDAALAFNYSAGSGAGGVSDHVGKISITVS</sequence>
<evidence type="ECO:0000313" key="3">
    <source>
        <dbReference type="Proteomes" id="UP000037460"/>
    </source>
</evidence>
<dbReference type="EMBL" id="JWZX01003214">
    <property type="protein sequence ID" value="KOO23189.1"/>
    <property type="molecule type" value="Genomic_DNA"/>
</dbReference>
<dbReference type="OrthoDB" id="48317at2759"/>
<dbReference type="Pfam" id="PF13602">
    <property type="entry name" value="ADH_zinc_N_2"/>
    <property type="match status" value="1"/>
</dbReference>
<accession>A0A0M0J9C0</accession>
<dbReference type="InterPro" id="IPR013154">
    <property type="entry name" value="ADH-like_N"/>
</dbReference>
<dbReference type="Proteomes" id="UP000037460">
    <property type="component" value="Unassembled WGS sequence"/>
</dbReference>
<dbReference type="SMART" id="SM00829">
    <property type="entry name" value="PKS_ER"/>
    <property type="match status" value="1"/>
</dbReference>
<evidence type="ECO:0000313" key="2">
    <source>
        <dbReference type="EMBL" id="KOO23189.1"/>
    </source>
</evidence>
<dbReference type="PANTHER" id="PTHR43482:SF1">
    <property type="entry name" value="PROTEIN AST1-RELATED"/>
    <property type="match status" value="1"/>
</dbReference>
<dbReference type="Pfam" id="PF08240">
    <property type="entry name" value="ADH_N"/>
    <property type="match status" value="1"/>
</dbReference>
<feature type="domain" description="Enoyl reductase (ER)" evidence="1">
    <location>
        <begin position="15"/>
        <end position="335"/>
    </location>
</feature>
<dbReference type="InterPro" id="IPR052585">
    <property type="entry name" value="Lipid_raft_assoc_Zn_ADH"/>
</dbReference>
<dbReference type="InterPro" id="IPR036291">
    <property type="entry name" value="NAD(P)-bd_dom_sf"/>
</dbReference>
<dbReference type="InterPro" id="IPR011032">
    <property type="entry name" value="GroES-like_sf"/>
</dbReference>
<proteinExistence type="predicted"/>
<name>A0A0M0J9C0_9EUKA</name>
<dbReference type="Gene3D" id="3.40.50.720">
    <property type="entry name" value="NAD(P)-binding Rossmann-like Domain"/>
    <property type="match status" value="1"/>
</dbReference>
<evidence type="ECO:0000259" key="1">
    <source>
        <dbReference type="SMART" id="SM00829"/>
    </source>
</evidence>
<dbReference type="SUPFAM" id="SSF50129">
    <property type="entry name" value="GroES-like"/>
    <property type="match status" value="1"/>
</dbReference>
<gene>
    <name evidence="2" type="ORF">Ctob_001815</name>
</gene>
<reference evidence="3" key="1">
    <citation type="journal article" date="2015" name="PLoS Genet.">
        <title>Genome Sequence and Transcriptome Analyses of Chrysochromulina tobin: Metabolic Tools for Enhanced Algal Fitness in the Prominent Order Prymnesiales (Haptophyceae).</title>
        <authorList>
            <person name="Hovde B.T."/>
            <person name="Deodato C.R."/>
            <person name="Hunsperger H.M."/>
            <person name="Ryken S.A."/>
            <person name="Yost W."/>
            <person name="Jha R.K."/>
            <person name="Patterson J."/>
            <person name="Monnat R.J. Jr."/>
            <person name="Barlow S.B."/>
            <person name="Starkenburg S.R."/>
            <person name="Cattolico R.A."/>
        </authorList>
    </citation>
    <scope>NUCLEOTIDE SEQUENCE</scope>
    <source>
        <strain evidence="3">CCMP291</strain>
    </source>
</reference>
<keyword evidence="3" id="KW-1185">Reference proteome</keyword>
<dbReference type="SUPFAM" id="SSF51735">
    <property type="entry name" value="NAD(P)-binding Rossmann-fold domains"/>
    <property type="match status" value="1"/>
</dbReference>
<organism evidence="2 3">
    <name type="scientific">Chrysochromulina tobinii</name>
    <dbReference type="NCBI Taxonomy" id="1460289"/>
    <lineage>
        <taxon>Eukaryota</taxon>
        <taxon>Haptista</taxon>
        <taxon>Haptophyta</taxon>
        <taxon>Prymnesiophyceae</taxon>
        <taxon>Prymnesiales</taxon>
        <taxon>Chrysochromulinaceae</taxon>
        <taxon>Chrysochromulina</taxon>
    </lineage>
</organism>
<dbReference type="InterPro" id="IPR020843">
    <property type="entry name" value="ER"/>
</dbReference>
<dbReference type="PANTHER" id="PTHR43482">
    <property type="entry name" value="PROTEIN AST1-RELATED"/>
    <property type="match status" value="1"/>
</dbReference>
<comment type="caution">
    <text evidence="2">The sequence shown here is derived from an EMBL/GenBank/DDBJ whole genome shotgun (WGS) entry which is preliminary data.</text>
</comment>
<dbReference type="GO" id="GO:0016491">
    <property type="term" value="F:oxidoreductase activity"/>
    <property type="evidence" value="ECO:0007669"/>
    <property type="project" value="InterPro"/>
</dbReference>